<feature type="domain" description="CPL" evidence="2">
    <location>
        <begin position="5"/>
        <end position="90"/>
    </location>
</feature>
<proteinExistence type="predicted"/>
<feature type="region of interest" description="Disordered" evidence="1">
    <location>
        <begin position="233"/>
        <end position="268"/>
    </location>
</feature>
<evidence type="ECO:0000313" key="3">
    <source>
        <dbReference type="EMBL" id="KAF5346528.1"/>
    </source>
</evidence>
<reference evidence="3 4" key="1">
    <citation type="journal article" date="2020" name="ISME J.">
        <title>Uncovering the hidden diversity of litter-decomposition mechanisms in mushroom-forming fungi.</title>
        <authorList>
            <person name="Floudas D."/>
            <person name="Bentzer J."/>
            <person name="Ahren D."/>
            <person name="Johansson T."/>
            <person name="Persson P."/>
            <person name="Tunlid A."/>
        </authorList>
    </citation>
    <scope>NUCLEOTIDE SEQUENCE [LARGE SCALE GENOMIC DNA]</scope>
    <source>
        <strain evidence="3 4">CBS 146.42</strain>
    </source>
</reference>
<keyword evidence="4" id="KW-1185">Reference proteome</keyword>
<evidence type="ECO:0000313" key="4">
    <source>
        <dbReference type="Proteomes" id="UP000559027"/>
    </source>
</evidence>
<gene>
    <name evidence="3" type="ORF">D9756_010025</name>
</gene>
<name>A0A8H5FRZ0_9AGAR</name>
<dbReference type="Proteomes" id="UP000559027">
    <property type="component" value="Unassembled WGS sequence"/>
</dbReference>
<dbReference type="InterPro" id="IPR012959">
    <property type="entry name" value="CPL_dom"/>
</dbReference>
<dbReference type="AlphaFoldDB" id="A0A8H5FRZ0"/>
<dbReference type="GO" id="GO:0003723">
    <property type="term" value="F:RNA binding"/>
    <property type="evidence" value="ECO:0007669"/>
    <property type="project" value="InterPro"/>
</dbReference>
<dbReference type="OrthoDB" id="497380at2759"/>
<accession>A0A8H5FRZ0</accession>
<dbReference type="EMBL" id="JAACJO010000031">
    <property type="protein sequence ID" value="KAF5346528.1"/>
    <property type="molecule type" value="Genomic_DNA"/>
</dbReference>
<sequence length="268" mass="30003">MERVRALVYLLTPRSRRHPMPDQIASFEETDTLRAKTSKKDPEARIVEVRKSASGALIQWIAESGVKVVREPRGSLVATEVMLYADGGGHFNKKTHTVEPTDNWDASQFATSFTDTVPQKCRHAMCTEGERNGSFIVATLCETLVKGGDEKKSERQKVKSWFEEKERKIIREGDGRGKDLLLVVALHVQTFTFTVENVVEHNKHVVPLPRRVVISFLQIPTVITLIKPSPPAPLLSHGRRHPGNTALASPRSSSPGDAPMMFYTRQKN</sequence>
<dbReference type="Pfam" id="PF08144">
    <property type="entry name" value="CPL"/>
    <property type="match status" value="1"/>
</dbReference>
<protein>
    <recommendedName>
        <fullName evidence="2">CPL domain-containing protein</fullName>
    </recommendedName>
</protein>
<organism evidence="3 4">
    <name type="scientific">Leucocoprinus leucothites</name>
    <dbReference type="NCBI Taxonomy" id="201217"/>
    <lineage>
        <taxon>Eukaryota</taxon>
        <taxon>Fungi</taxon>
        <taxon>Dikarya</taxon>
        <taxon>Basidiomycota</taxon>
        <taxon>Agaricomycotina</taxon>
        <taxon>Agaricomycetes</taxon>
        <taxon>Agaricomycetidae</taxon>
        <taxon>Agaricales</taxon>
        <taxon>Agaricineae</taxon>
        <taxon>Agaricaceae</taxon>
        <taxon>Leucocoprinus</taxon>
    </lineage>
</organism>
<evidence type="ECO:0000256" key="1">
    <source>
        <dbReference type="SAM" id="MobiDB-lite"/>
    </source>
</evidence>
<comment type="caution">
    <text evidence="3">The sequence shown here is derived from an EMBL/GenBank/DDBJ whole genome shotgun (WGS) entry which is preliminary data.</text>
</comment>
<evidence type="ECO:0000259" key="2">
    <source>
        <dbReference type="Pfam" id="PF08144"/>
    </source>
</evidence>
<feature type="compositionally biased region" description="Polar residues" evidence="1">
    <location>
        <begin position="246"/>
        <end position="255"/>
    </location>
</feature>